<keyword evidence="3" id="KW-0804">Transcription</keyword>
<evidence type="ECO:0000313" key="7">
    <source>
        <dbReference type="EMBL" id="EQB60192.1"/>
    </source>
</evidence>
<dbReference type="PROSITE" id="PS00633">
    <property type="entry name" value="BROMODOMAIN_1"/>
    <property type="match status" value="1"/>
</dbReference>
<dbReference type="InterPro" id="IPR018359">
    <property type="entry name" value="Bromodomain_CS"/>
</dbReference>
<dbReference type="OrthoDB" id="784962at2759"/>
<organism evidence="7 8">
    <name type="scientific">Vairimorpha apis BRL 01</name>
    <dbReference type="NCBI Taxonomy" id="1037528"/>
    <lineage>
        <taxon>Eukaryota</taxon>
        <taxon>Fungi</taxon>
        <taxon>Fungi incertae sedis</taxon>
        <taxon>Microsporidia</taxon>
        <taxon>Nosematidae</taxon>
        <taxon>Vairimorpha</taxon>
    </lineage>
</organism>
<keyword evidence="2 4" id="KW-0103">Bromodomain</keyword>
<dbReference type="InterPro" id="IPR001487">
    <property type="entry name" value="Bromodomain"/>
</dbReference>
<dbReference type="Proteomes" id="UP000053780">
    <property type="component" value="Unassembled WGS sequence"/>
</dbReference>
<evidence type="ECO:0000256" key="4">
    <source>
        <dbReference type="PROSITE-ProRule" id="PRU00035"/>
    </source>
</evidence>
<dbReference type="PROSITE" id="PS50014">
    <property type="entry name" value="BROMODOMAIN_2"/>
    <property type="match status" value="1"/>
</dbReference>
<dbReference type="SUPFAM" id="SSF47370">
    <property type="entry name" value="Bromodomain"/>
    <property type="match status" value="1"/>
</dbReference>
<name>T0KXT0_9MICR</name>
<dbReference type="Pfam" id="PF00439">
    <property type="entry name" value="Bromodomain"/>
    <property type="match status" value="1"/>
</dbReference>
<evidence type="ECO:0000256" key="2">
    <source>
        <dbReference type="ARBA" id="ARBA00023117"/>
    </source>
</evidence>
<dbReference type="VEuPathDB" id="MicrosporidiaDB:NAPIS_ORF02251"/>
<dbReference type="Gene3D" id="1.20.1270.220">
    <property type="match status" value="1"/>
</dbReference>
<dbReference type="PANTHER" id="PTHR45926">
    <property type="entry name" value="OSJNBA0053K19.4 PROTEIN"/>
    <property type="match status" value="1"/>
</dbReference>
<dbReference type="InterPro" id="IPR027353">
    <property type="entry name" value="NET_dom"/>
</dbReference>
<dbReference type="GO" id="GO:0006325">
    <property type="term" value="P:chromatin organization"/>
    <property type="evidence" value="ECO:0007669"/>
    <property type="project" value="UniProtKB-ARBA"/>
</dbReference>
<accession>T0KXT0</accession>
<evidence type="ECO:0000313" key="8">
    <source>
        <dbReference type="Proteomes" id="UP000053780"/>
    </source>
</evidence>
<keyword evidence="8" id="KW-1185">Reference proteome</keyword>
<reference evidence="7 8" key="1">
    <citation type="journal article" date="2013" name="BMC Genomics">
        <title>Genome sequencing and comparative genomics of honey bee microsporidia, Nosema apis reveal novel insights into host-parasite interactions.</title>
        <authorList>
            <person name="Chen Yp."/>
            <person name="Pettis J.S."/>
            <person name="Zhao Y."/>
            <person name="Liu X."/>
            <person name="Tallon L.J."/>
            <person name="Sadzewicz L.D."/>
            <person name="Li R."/>
            <person name="Zheng H."/>
            <person name="Huang S."/>
            <person name="Zhang X."/>
            <person name="Hamilton M.C."/>
            <person name="Pernal S.F."/>
            <person name="Melathopoulos A.P."/>
            <person name="Yan X."/>
            <person name="Evans J.D."/>
        </authorList>
    </citation>
    <scope>NUCLEOTIDE SEQUENCE [LARGE SCALE GENOMIC DNA]</scope>
    <source>
        <strain evidence="7 8">BRL 01</strain>
    </source>
</reference>
<dbReference type="EMBL" id="KE647317">
    <property type="protein sequence ID" value="EQB60192.1"/>
    <property type="molecule type" value="Genomic_DNA"/>
</dbReference>
<evidence type="ECO:0000256" key="1">
    <source>
        <dbReference type="ARBA" id="ARBA00023015"/>
    </source>
</evidence>
<keyword evidence="1" id="KW-0805">Transcription regulation</keyword>
<dbReference type="HOGENOM" id="CLU_001499_5_1_1"/>
<dbReference type="PROSITE" id="PS51525">
    <property type="entry name" value="NET"/>
    <property type="match status" value="1"/>
</dbReference>
<feature type="domain" description="Bromo" evidence="5">
    <location>
        <begin position="62"/>
        <end position="132"/>
    </location>
</feature>
<gene>
    <name evidence="7" type="ORF">NAPIS_ORF02251</name>
</gene>
<dbReference type="InterPro" id="IPR036427">
    <property type="entry name" value="Bromodomain-like_sf"/>
</dbReference>
<dbReference type="Pfam" id="PF17035">
    <property type="entry name" value="BET"/>
    <property type="match status" value="1"/>
</dbReference>
<sequence length="261" mass="30861">MGKNLEQAFDEMYILPDSVNKKKRKIEPVLKQSKRVIRSTDTMNIDDYEFCLEVITELYKSKYKSFAWPFYEPIDDALLPQYYEIIKHPICLREIKDKLDQKMYYSIEDFQNDLKLIVDNCHKFNEHGTDIYNFGTQFNDLVVSLMSNYEPKDIKGRIIELKKKIAQYTREIKLLESKIKDNNIPSIRNYTLNERIELGNRILNLNKSQTDHVAKIIQKHSAGEYVENNEVEVDLRILPDNVYEEIDAYISKIEIGMEEGI</sequence>
<protein>
    <submittedName>
        <fullName evidence="7">Transcription factor</fullName>
    </submittedName>
</protein>
<dbReference type="SMART" id="SM00297">
    <property type="entry name" value="BROMO"/>
    <property type="match status" value="1"/>
</dbReference>
<proteinExistence type="predicted"/>
<dbReference type="AlphaFoldDB" id="T0KXT0"/>
<dbReference type="InterPro" id="IPR038336">
    <property type="entry name" value="NET_sf"/>
</dbReference>
<dbReference type="Gene3D" id="1.20.920.10">
    <property type="entry name" value="Bromodomain-like"/>
    <property type="match status" value="1"/>
</dbReference>
<evidence type="ECO:0000259" key="5">
    <source>
        <dbReference type="PROSITE" id="PS50014"/>
    </source>
</evidence>
<evidence type="ECO:0000259" key="6">
    <source>
        <dbReference type="PROSITE" id="PS51525"/>
    </source>
</evidence>
<evidence type="ECO:0000256" key="3">
    <source>
        <dbReference type="ARBA" id="ARBA00023163"/>
    </source>
</evidence>
<feature type="domain" description="NET" evidence="6">
    <location>
        <begin position="180"/>
        <end position="261"/>
    </location>
</feature>
<dbReference type="PRINTS" id="PR00503">
    <property type="entry name" value="BROMODOMAIN"/>
</dbReference>